<name>A0A0E9XMD1_ANGAN</name>
<proteinExistence type="predicted"/>
<dbReference type="EMBL" id="GBXM01004695">
    <property type="protein sequence ID" value="JAI03883.1"/>
    <property type="molecule type" value="Transcribed_RNA"/>
</dbReference>
<reference evidence="1" key="2">
    <citation type="journal article" date="2015" name="Fish Shellfish Immunol.">
        <title>Early steps in the European eel (Anguilla anguilla)-Vibrio vulnificus interaction in the gills: Role of the RtxA13 toxin.</title>
        <authorList>
            <person name="Callol A."/>
            <person name="Pajuelo D."/>
            <person name="Ebbesson L."/>
            <person name="Teles M."/>
            <person name="MacKenzie S."/>
            <person name="Amaro C."/>
        </authorList>
    </citation>
    <scope>NUCLEOTIDE SEQUENCE</scope>
</reference>
<sequence length="30" mass="3413">MFILCCSGLFKTLNNAVLFSIKQFSLNCEK</sequence>
<evidence type="ECO:0000313" key="1">
    <source>
        <dbReference type="EMBL" id="JAI03883.1"/>
    </source>
</evidence>
<protein>
    <submittedName>
        <fullName evidence="1">Uncharacterized protein</fullName>
    </submittedName>
</protein>
<organism evidence="1">
    <name type="scientific">Anguilla anguilla</name>
    <name type="common">European freshwater eel</name>
    <name type="synonym">Muraena anguilla</name>
    <dbReference type="NCBI Taxonomy" id="7936"/>
    <lineage>
        <taxon>Eukaryota</taxon>
        <taxon>Metazoa</taxon>
        <taxon>Chordata</taxon>
        <taxon>Craniata</taxon>
        <taxon>Vertebrata</taxon>
        <taxon>Euteleostomi</taxon>
        <taxon>Actinopterygii</taxon>
        <taxon>Neopterygii</taxon>
        <taxon>Teleostei</taxon>
        <taxon>Anguilliformes</taxon>
        <taxon>Anguillidae</taxon>
        <taxon>Anguilla</taxon>
    </lineage>
</organism>
<reference evidence="1" key="1">
    <citation type="submission" date="2014-11" db="EMBL/GenBank/DDBJ databases">
        <authorList>
            <person name="Amaro Gonzalez C."/>
        </authorList>
    </citation>
    <scope>NUCLEOTIDE SEQUENCE</scope>
</reference>
<accession>A0A0E9XMD1</accession>
<dbReference type="AlphaFoldDB" id="A0A0E9XMD1"/>